<dbReference type="InterPro" id="IPR024096">
    <property type="entry name" value="NO_sig/Golgi_transp_ligand-bd"/>
</dbReference>
<evidence type="ECO:0000313" key="11">
    <source>
        <dbReference type="Proteomes" id="UP001057375"/>
    </source>
</evidence>
<evidence type="ECO:0000256" key="1">
    <source>
        <dbReference type="ARBA" id="ARBA00004240"/>
    </source>
</evidence>
<dbReference type="EMBL" id="BQXS01011924">
    <property type="protein sequence ID" value="GKT18242.1"/>
    <property type="molecule type" value="Genomic_DNA"/>
</dbReference>
<feature type="region of interest" description="Disordered" evidence="8">
    <location>
        <begin position="602"/>
        <end position="655"/>
    </location>
</feature>
<dbReference type="InterPro" id="IPR016696">
    <property type="entry name" value="TRAPP-I_su5"/>
</dbReference>
<dbReference type="Pfam" id="PF04051">
    <property type="entry name" value="TRAPP"/>
    <property type="match status" value="1"/>
</dbReference>
<keyword evidence="11" id="KW-1185">Reference proteome</keyword>
<keyword evidence="9" id="KW-0472">Membrane</keyword>
<feature type="region of interest" description="Disordered" evidence="8">
    <location>
        <begin position="889"/>
        <end position="936"/>
    </location>
</feature>
<evidence type="ECO:0000313" key="10">
    <source>
        <dbReference type="EMBL" id="GKT18242.1"/>
    </source>
</evidence>
<keyword evidence="6" id="KW-0931">ER-Golgi transport</keyword>
<dbReference type="InterPro" id="IPR007194">
    <property type="entry name" value="TRAPP_component"/>
</dbReference>
<comment type="caution">
    <text evidence="10">The sequence shown here is derived from an EMBL/GenBank/DDBJ whole genome shotgun (WGS) entry which is preliminary data.</text>
</comment>
<feature type="transmembrane region" description="Helical" evidence="9">
    <location>
        <begin position="1150"/>
        <end position="1169"/>
    </location>
</feature>
<feature type="compositionally biased region" description="Basic and acidic residues" evidence="8">
    <location>
        <begin position="602"/>
        <end position="618"/>
    </location>
</feature>
<evidence type="ECO:0000256" key="5">
    <source>
        <dbReference type="ARBA" id="ARBA00022824"/>
    </source>
</evidence>
<keyword evidence="7" id="KW-0333">Golgi apparatus</keyword>
<feature type="compositionally biased region" description="Polar residues" evidence="8">
    <location>
        <begin position="633"/>
        <end position="649"/>
    </location>
</feature>
<accession>A0ABQ5JUZ2</accession>
<dbReference type="PANTHER" id="PTHR20902:SF0">
    <property type="entry name" value="TRAFFICKING PROTEIN PARTICLE COMPLEX SUBUNIT 5"/>
    <property type="match status" value="1"/>
</dbReference>
<dbReference type="Gene3D" id="3.30.1380.20">
    <property type="entry name" value="Trafficking protein particle complex subunit 3"/>
    <property type="match status" value="1"/>
</dbReference>
<keyword evidence="9" id="KW-0812">Transmembrane</keyword>
<proteinExistence type="inferred from homology"/>
<dbReference type="SUPFAM" id="SSF111126">
    <property type="entry name" value="Ligand-binding domain in the NO signalling and Golgi transport"/>
    <property type="match status" value="1"/>
</dbReference>
<reference evidence="10" key="1">
    <citation type="submission" date="2022-03" db="EMBL/GenBank/DDBJ databases">
        <title>Draft genome sequence of Aduncisulcus paluster, a free-living microaerophilic Fornicata.</title>
        <authorList>
            <person name="Yuyama I."/>
            <person name="Kume K."/>
            <person name="Tamura T."/>
            <person name="Inagaki Y."/>
            <person name="Hashimoto T."/>
        </authorList>
    </citation>
    <scope>NUCLEOTIDE SEQUENCE</scope>
    <source>
        <strain evidence="10">NY0171</strain>
    </source>
</reference>
<evidence type="ECO:0000256" key="7">
    <source>
        <dbReference type="ARBA" id="ARBA00023034"/>
    </source>
</evidence>
<sequence>MPPSDFFSDKKDKKKQETYVSANAFIMLFNEYIPYKNKISRRGKTTSNLKELGERIGPKMFELQAFRKKPKQRFRDMKVLLQFIVKHFWTYFFDTSSGASITPPILFEVPNKTKSVTFYRIYDPHPITDIFSTPFHVSTVRVLPRDAVRYSFFIAGIMKGIIASAGFDEWDVNVHYMLHDKATKLTPAGGRLYVYNTYVVFKCTSPIIIKRKLKLNILMLQVSHVSLHFDKKRGKQYIELQLLKSDHLLRFYGFVDPKGAIDSIKNAWREARRPLSKSKESVAMFSSSKSMSGVSCELGPTTLPSTKAKILTQGTISAGCESYSVKECVSQIDKPSPESTSSCKLLSESITPSMDVVEENVVHSMSSSSIISQIEEMTAPITSYSISQLFPTSSKQLKTRPVLSKIHPLLPLIMVDAERKLLTVVKLTNIHTETIIRMMFTGVKSILREALEGLQCSEVKCESEWPQFRRYMEMKEALMQSGMKESNELRKLLTVVKLTNIHTETIIRMMFTGVKSILREALEGLQCSEVKCESEWPQFRRYMEMKEALMQSGMKESNELVISCKIPTGLPIITTAKVHQHVTPITQALRVKWRHQQVLDKIKSSDRDESHHSDRDKLGIVTSSSSAKKKHGSTSFKPSSTSKNQAETSNLKKKISDIPSDYTELPSMSRDSPLLKCDDPGLVKISSHQSGIGHFECTTIQVGVSTAAIPGLKGCDMDWSVRLLSVPVNERRRMRRNDYVGLPIKDDKWYGMLACDEVLLVASSKIQLKKRMLAKRLFQNGIQLFLNNIAQEVISCLARRMSLLSKSILQFDASSIPQSNSSIHNLRSGACQSSVLTSAMTEETDKKKKMKKKPGMIVEKKSQIPTLTTRTTKRDITINTTNVNSLILQERQSSKDKMQVSARDVAEEIVSRHQPKKDGDGEEDVESSVTSSDSLDLSDFQTTHASSIPGSLKRIISTKVEVFSSPITSPTTEPHHIDGFHTPFSSIKRMQGRMHLERVRSNEFDIKSHKIQGRILMTDEEEKEQATSIGIEKNPDKTSANQYSFSIGKRRTASISSSEDLNGVLREKVDGKEGKEEEGEEIEIIHEEDSYSACSEDEELQFSPSTLNSLSPSEMDVMKNTISRFRSFNGKQHYSSLKFDKGSQDPSNNWAMVVIFGIFTVIVVMIQILSK</sequence>
<name>A0ABQ5JUZ2_9EUKA</name>
<evidence type="ECO:0000256" key="2">
    <source>
        <dbReference type="ARBA" id="ARBA00004555"/>
    </source>
</evidence>
<evidence type="ECO:0000256" key="3">
    <source>
        <dbReference type="ARBA" id="ARBA00006218"/>
    </source>
</evidence>
<keyword evidence="5" id="KW-0256">Endoplasmic reticulum</keyword>
<evidence type="ECO:0000256" key="4">
    <source>
        <dbReference type="ARBA" id="ARBA00022448"/>
    </source>
</evidence>
<keyword evidence="4" id="KW-0813">Transport</keyword>
<organism evidence="10 11">
    <name type="scientific">Aduncisulcus paluster</name>
    <dbReference type="NCBI Taxonomy" id="2918883"/>
    <lineage>
        <taxon>Eukaryota</taxon>
        <taxon>Metamonada</taxon>
        <taxon>Carpediemonas-like organisms</taxon>
        <taxon>Aduncisulcus</taxon>
    </lineage>
</organism>
<evidence type="ECO:0000256" key="9">
    <source>
        <dbReference type="SAM" id="Phobius"/>
    </source>
</evidence>
<protein>
    <submittedName>
        <fullName evidence="10">Transport protein particle (TRAPP) component like protein</fullName>
    </submittedName>
</protein>
<keyword evidence="9" id="KW-1133">Transmembrane helix</keyword>
<dbReference type="PANTHER" id="PTHR20902">
    <property type="entry name" value="41-2 PROTEIN ANTIGEN-RELATED"/>
    <property type="match status" value="1"/>
</dbReference>
<comment type="similarity">
    <text evidence="3">Belongs to the TRAPP small subunits family. BET3 subfamily.</text>
</comment>
<evidence type="ECO:0000256" key="8">
    <source>
        <dbReference type="SAM" id="MobiDB-lite"/>
    </source>
</evidence>
<evidence type="ECO:0000256" key="6">
    <source>
        <dbReference type="ARBA" id="ARBA00022892"/>
    </source>
</evidence>
<feature type="compositionally biased region" description="Basic and acidic residues" evidence="8">
    <location>
        <begin position="892"/>
        <end position="919"/>
    </location>
</feature>
<comment type="subcellular location">
    <subcellularLocation>
        <location evidence="1">Endoplasmic reticulum</location>
    </subcellularLocation>
    <subcellularLocation>
        <location evidence="2">Golgi apparatus</location>
    </subcellularLocation>
</comment>
<dbReference type="Proteomes" id="UP001057375">
    <property type="component" value="Unassembled WGS sequence"/>
</dbReference>
<feature type="compositionally biased region" description="Low complexity" evidence="8">
    <location>
        <begin position="927"/>
        <end position="936"/>
    </location>
</feature>
<gene>
    <name evidence="10" type="ORF">ADUPG1_011275</name>
</gene>